<gene>
    <name evidence="5" type="ORF">GCM10022421_33310</name>
</gene>
<feature type="domain" description="Solute-binding protein family 3/N-terminal" evidence="4">
    <location>
        <begin position="38"/>
        <end position="263"/>
    </location>
</feature>
<proteinExistence type="inferred from homology"/>
<dbReference type="InterPro" id="IPR051455">
    <property type="entry name" value="Bact_solute-bind_prot3"/>
</dbReference>
<dbReference type="CDD" id="cd13692">
    <property type="entry name" value="PBP2_BztA"/>
    <property type="match status" value="1"/>
</dbReference>
<evidence type="ECO:0000256" key="3">
    <source>
        <dbReference type="ARBA" id="ARBA00022729"/>
    </source>
</evidence>
<dbReference type="Gene3D" id="3.40.190.10">
    <property type="entry name" value="Periplasmic binding protein-like II"/>
    <property type="match status" value="2"/>
</dbReference>
<evidence type="ECO:0000259" key="4">
    <source>
        <dbReference type="SMART" id="SM00062"/>
    </source>
</evidence>
<keyword evidence="2" id="KW-0813">Transport</keyword>
<comment type="similarity">
    <text evidence="1">Belongs to the bacterial solute-binding protein 3 family.</text>
</comment>
<evidence type="ECO:0000313" key="6">
    <source>
        <dbReference type="Proteomes" id="UP001501479"/>
    </source>
</evidence>
<reference evidence="6" key="1">
    <citation type="journal article" date="2019" name="Int. J. Syst. Evol. Microbiol.">
        <title>The Global Catalogue of Microorganisms (GCM) 10K type strain sequencing project: providing services to taxonomists for standard genome sequencing and annotation.</title>
        <authorList>
            <consortium name="The Broad Institute Genomics Platform"/>
            <consortium name="The Broad Institute Genome Sequencing Center for Infectious Disease"/>
            <person name="Wu L."/>
            <person name="Ma J."/>
        </authorList>
    </citation>
    <scope>NUCLEOTIDE SEQUENCE [LARGE SCALE GENOMIC DNA]</scope>
    <source>
        <strain evidence="6">JCM 17329</strain>
    </source>
</reference>
<evidence type="ECO:0000256" key="2">
    <source>
        <dbReference type="ARBA" id="ARBA00022448"/>
    </source>
</evidence>
<organism evidence="5 6">
    <name type="scientific">Oceanisphaera sediminis</name>
    <dbReference type="NCBI Taxonomy" id="981381"/>
    <lineage>
        <taxon>Bacteria</taxon>
        <taxon>Pseudomonadati</taxon>
        <taxon>Pseudomonadota</taxon>
        <taxon>Gammaproteobacteria</taxon>
        <taxon>Aeromonadales</taxon>
        <taxon>Aeromonadaceae</taxon>
        <taxon>Oceanisphaera</taxon>
    </lineage>
</organism>
<keyword evidence="6" id="KW-1185">Reference proteome</keyword>
<dbReference type="SMART" id="SM00062">
    <property type="entry name" value="PBPb"/>
    <property type="match status" value="1"/>
</dbReference>
<keyword evidence="3" id="KW-0732">Signal</keyword>
<dbReference type="Proteomes" id="UP001501479">
    <property type="component" value="Unassembled WGS sequence"/>
</dbReference>
<dbReference type="PANTHER" id="PTHR30085:SF7">
    <property type="entry name" value="AMINO-ACID ABC TRANSPORTER-BINDING PROTEIN YHDW-RELATED"/>
    <property type="match status" value="1"/>
</dbReference>
<dbReference type="PANTHER" id="PTHR30085">
    <property type="entry name" value="AMINO ACID ABC TRANSPORTER PERMEASE"/>
    <property type="match status" value="1"/>
</dbReference>
<protein>
    <submittedName>
        <fullName evidence="5">Amino acid ABC transporter substrate-binding protein</fullName>
    </submittedName>
</protein>
<sequence length="339" mass="37716">MLMSLLDKGKLAILLLGLWLPGWGASAGTLQQALQHGDIRCGVFPDDPGRSAIDNEGVWRGFYVDFCRATAAALFGDPKRVQYIEVDATTRFTSLQQRQADVVMYSSTWTLGREHRYQVAFPAIYLFDGQGLMVREQADIHELADLAGKTVCVTENTTTHRNLVNLLARERLDARILFSNGDSFFRGHCDAYSADRINLAINRAHRADNPARYRILPLTFTREPIGPMVRNDDAEWSRVIRAVVHALILADEKGITQAEVAALRGNSSDAEVRNLLGDSGDLGQQLGLPADWAYQAIRSVGNYSEIYRRHYGPDTAINVEPGLNQPWSRGGLLFAPLFQ</sequence>
<comment type="caution">
    <text evidence="5">The sequence shown here is derived from an EMBL/GenBank/DDBJ whole genome shotgun (WGS) entry which is preliminary data.</text>
</comment>
<dbReference type="InterPro" id="IPR001638">
    <property type="entry name" value="Solute-binding_3/MltF_N"/>
</dbReference>
<name>A0ABP7EQP7_9GAMM</name>
<dbReference type="RefSeq" id="WP_344965903.1">
    <property type="nucleotide sequence ID" value="NZ_BAABDS010000051.1"/>
</dbReference>
<dbReference type="EMBL" id="BAABDS010000051">
    <property type="protein sequence ID" value="GAA3722018.1"/>
    <property type="molecule type" value="Genomic_DNA"/>
</dbReference>
<evidence type="ECO:0000313" key="5">
    <source>
        <dbReference type="EMBL" id="GAA3722018.1"/>
    </source>
</evidence>
<dbReference type="SUPFAM" id="SSF53850">
    <property type="entry name" value="Periplasmic binding protein-like II"/>
    <property type="match status" value="1"/>
</dbReference>
<dbReference type="Pfam" id="PF00497">
    <property type="entry name" value="SBP_bac_3"/>
    <property type="match status" value="1"/>
</dbReference>
<accession>A0ABP7EQP7</accession>
<evidence type="ECO:0000256" key="1">
    <source>
        <dbReference type="ARBA" id="ARBA00010333"/>
    </source>
</evidence>